<accession>A0ABV7E680</accession>
<evidence type="ECO:0008006" key="5">
    <source>
        <dbReference type="Google" id="ProtNLM"/>
    </source>
</evidence>
<comment type="caution">
    <text evidence="3">The sequence shown here is derived from an EMBL/GenBank/DDBJ whole genome shotgun (WGS) entry which is preliminary data.</text>
</comment>
<evidence type="ECO:0000256" key="2">
    <source>
        <dbReference type="SAM" id="SignalP"/>
    </source>
</evidence>
<evidence type="ECO:0000313" key="4">
    <source>
        <dbReference type="Proteomes" id="UP001595456"/>
    </source>
</evidence>
<protein>
    <recommendedName>
        <fullName evidence="5">Lipoprotein</fullName>
    </recommendedName>
</protein>
<dbReference type="PROSITE" id="PS51257">
    <property type="entry name" value="PROKAR_LIPOPROTEIN"/>
    <property type="match status" value="1"/>
</dbReference>
<sequence>MKRLAMTSLAILAAGCAAAGNDPLAAQSVSGQSVAARPAVLLPSTGNPLLDAAALLAAADSIAQPEQRAPLIERLDAMNVQLAEGAPDDPLGEWRSQHRANESNPWRGRTLGPAYRRASVAAGQRVRIEQIFFAGQRAQIAAQASGGGQVALAIANPRAEAVCQKQLSPNASCDWLPIYTERFSIELENRGREPASVYIVIR</sequence>
<keyword evidence="4" id="KW-1185">Reference proteome</keyword>
<gene>
    <name evidence="3" type="ORF">ACFODU_04010</name>
</gene>
<feature type="signal peptide" evidence="2">
    <location>
        <begin position="1"/>
        <end position="19"/>
    </location>
</feature>
<organism evidence="3 4">
    <name type="scientific">Alteraurantiacibacter palmitatis</name>
    <dbReference type="NCBI Taxonomy" id="2054628"/>
    <lineage>
        <taxon>Bacteria</taxon>
        <taxon>Pseudomonadati</taxon>
        <taxon>Pseudomonadota</taxon>
        <taxon>Alphaproteobacteria</taxon>
        <taxon>Sphingomonadales</taxon>
        <taxon>Erythrobacteraceae</taxon>
        <taxon>Alteraurantiacibacter</taxon>
    </lineage>
</organism>
<keyword evidence="2" id="KW-0732">Signal</keyword>
<dbReference type="EMBL" id="JBHRST010000004">
    <property type="protein sequence ID" value="MFC3096960.1"/>
    <property type="molecule type" value="Genomic_DNA"/>
</dbReference>
<evidence type="ECO:0000313" key="3">
    <source>
        <dbReference type="EMBL" id="MFC3096960.1"/>
    </source>
</evidence>
<dbReference type="RefSeq" id="WP_336925867.1">
    <property type="nucleotide sequence ID" value="NZ_JBANRO010000005.1"/>
</dbReference>
<reference evidence="4" key="1">
    <citation type="journal article" date="2019" name="Int. J. Syst. Evol. Microbiol.">
        <title>The Global Catalogue of Microorganisms (GCM) 10K type strain sequencing project: providing services to taxonomists for standard genome sequencing and annotation.</title>
        <authorList>
            <consortium name="The Broad Institute Genomics Platform"/>
            <consortium name="The Broad Institute Genome Sequencing Center for Infectious Disease"/>
            <person name="Wu L."/>
            <person name="Ma J."/>
        </authorList>
    </citation>
    <scope>NUCLEOTIDE SEQUENCE [LARGE SCALE GENOMIC DNA]</scope>
    <source>
        <strain evidence="4">KCTC 52607</strain>
    </source>
</reference>
<evidence type="ECO:0000256" key="1">
    <source>
        <dbReference type="SAM" id="MobiDB-lite"/>
    </source>
</evidence>
<feature type="chain" id="PRO_5046084246" description="Lipoprotein" evidence="2">
    <location>
        <begin position="20"/>
        <end position="202"/>
    </location>
</feature>
<proteinExistence type="predicted"/>
<name>A0ABV7E680_9SPHN</name>
<feature type="region of interest" description="Disordered" evidence="1">
    <location>
        <begin position="86"/>
        <end position="107"/>
    </location>
</feature>
<dbReference type="Proteomes" id="UP001595456">
    <property type="component" value="Unassembled WGS sequence"/>
</dbReference>